<reference evidence="1 2" key="2">
    <citation type="journal article" date="2022" name="Mol. Ecol. Resour.">
        <title>The genomes of chicory, endive, great burdock and yacon provide insights into Asteraceae paleo-polyploidization history and plant inulin production.</title>
        <authorList>
            <person name="Fan W."/>
            <person name="Wang S."/>
            <person name="Wang H."/>
            <person name="Wang A."/>
            <person name="Jiang F."/>
            <person name="Liu H."/>
            <person name="Zhao H."/>
            <person name="Xu D."/>
            <person name="Zhang Y."/>
        </authorList>
    </citation>
    <scope>NUCLEOTIDE SEQUENCE [LARGE SCALE GENOMIC DNA]</scope>
    <source>
        <strain evidence="2">cv. Niubang</strain>
    </source>
</reference>
<evidence type="ECO:0000313" key="2">
    <source>
        <dbReference type="Proteomes" id="UP001055879"/>
    </source>
</evidence>
<dbReference type="EMBL" id="CM042050">
    <property type="protein sequence ID" value="KAI3733750.1"/>
    <property type="molecule type" value="Genomic_DNA"/>
</dbReference>
<keyword evidence="2" id="KW-1185">Reference proteome</keyword>
<reference evidence="2" key="1">
    <citation type="journal article" date="2022" name="Mol. Ecol. Resour.">
        <title>The genomes of chicory, endive, great burdock and yacon provide insights into Asteraceae palaeo-polyploidization history and plant inulin production.</title>
        <authorList>
            <person name="Fan W."/>
            <person name="Wang S."/>
            <person name="Wang H."/>
            <person name="Wang A."/>
            <person name="Jiang F."/>
            <person name="Liu H."/>
            <person name="Zhao H."/>
            <person name="Xu D."/>
            <person name="Zhang Y."/>
        </authorList>
    </citation>
    <scope>NUCLEOTIDE SEQUENCE [LARGE SCALE GENOMIC DNA]</scope>
    <source>
        <strain evidence="2">cv. Niubang</strain>
    </source>
</reference>
<accession>A0ACB9CHL7</accession>
<proteinExistence type="predicted"/>
<organism evidence="1 2">
    <name type="scientific">Arctium lappa</name>
    <name type="common">Greater burdock</name>
    <name type="synonym">Lappa major</name>
    <dbReference type="NCBI Taxonomy" id="4217"/>
    <lineage>
        <taxon>Eukaryota</taxon>
        <taxon>Viridiplantae</taxon>
        <taxon>Streptophyta</taxon>
        <taxon>Embryophyta</taxon>
        <taxon>Tracheophyta</taxon>
        <taxon>Spermatophyta</taxon>
        <taxon>Magnoliopsida</taxon>
        <taxon>eudicotyledons</taxon>
        <taxon>Gunneridae</taxon>
        <taxon>Pentapetalae</taxon>
        <taxon>asterids</taxon>
        <taxon>campanulids</taxon>
        <taxon>Asterales</taxon>
        <taxon>Asteraceae</taxon>
        <taxon>Carduoideae</taxon>
        <taxon>Cardueae</taxon>
        <taxon>Arctiinae</taxon>
        <taxon>Arctium</taxon>
    </lineage>
</organism>
<name>A0ACB9CHL7_ARCLA</name>
<comment type="caution">
    <text evidence="1">The sequence shown here is derived from an EMBL/GenBank/DDBJ whole genome shotgun (WGS) entry which is preliminary data.</text>
</comment>
<sequence>MFGFRKAASPSPAKPAEAEEEKKGSNARRTNSEPALPVPDSKKTNPFDDDDDDDDFFGKAKTTTLRKKPKSKADLDSMSNQELEEYAADQAHETTKSVNNALKIAEDIREDASKTLDTLHAQGEQIHRTHEKAAEMDKDLSRGEKILGNLGGIFSMTWKPKKGKEITGPEPIKDHDKKASKEDREKLGLAPAPKGKKGAKTGAPPKDAMQKVEWEKEKQDEALDDLSDVLGDLKGMASEMGSELDRQNKALDDLSEDVDELNSRVKGANTRARKLLDK</sequence>
<gene>
    <name evidence="1" type="ORF">L6452_13205</name>
</gene>
<protein>
    <submittedName>
        <fullName evidence="1">Uncharacterized protein</fullName>
    </submittedName>
</protein>
<evidence type="ECO:0000313" key="1">
    <source>
        <dbReference type="EMBL" id="KAI3733750.1"/>
    </source>
</evidence>
<dbReference type="Proteomes" id="UP001055879">
    <property type="component" value="Linkage Group LG04"/>
</dbReference>